<dbReference type="STRING" id="119641.SAMN05421842_12026"/>
<dbReference type="EMBL" id="FOMG01000020">
    <property type="protein sequence ID" value="SFD11124.1"/>
    <property type="molecule type" value="Genomic_DNA"/>
</dbReference>
<gene>
    <name evidence="3" type="ORF">SAMN05421842_12026</name>
</gene>
<organism evidence="3 4">
    <name type="scientific">Clostridium uliginosum</name>
    <dbReference type="NCBI Taxonomy" id="119641"/>
    <lineage>
        <taxon>Bacteria</taxon>
        <taxon>Bacillati</taxon>
        <taxon>Bacillota</taxon>
        <taxon>Clostridia</taxon>
        <taxon>Eubacteriales</taxon>
        <taxon>Clostridiaceae</taxon>
        <taxon>Clostridium</taxon>
    </lineage>
</organism>
<protein>
    <submittedName>
        <fullName evidence="3">YhgE/Pip N-terminal domain-containing protein</fullName>
    </submittedName>
</protein>
<feature type="transmembrane region" description="Helical" evidence="2">
    <location>
        <begin position="7"/>
        <end position="26"/>
    </location>
</feature>
<evidence type="ECO:0000256" key="2">
    <source>
        <dbReference type="SAM" id="Phobius"/>
    </source>
</evidence>
<name>A0A1I1PML1_9CLOT</name>
<proteinExistence type="predicted"/>
<evidence type="ECO:0000313" key="3">
    <source>
        <dbReference type="EMBL" id="SFD11124.1"/>
    </source>
</evidence>
<dbReference type="OrthoDB" id="1936581at2"/>
<dbReference type="RefSeq" id="WP_090092353.1">
    <property type="nucleotide sequence ID" value="NZ_FOMG01000020.1"/>
</dbReference>
<reference evidence="3 4" key="1">
    <citation type="submission" date="2016-10" db="EMBL/GenBank/DDBJ databases">
        <authorList>
            <person name="de Groot N.N."/>
        </authorList>
    </citation>
    <scope>NUCLEOTIDE SEQUENCE [LARGE SCALE GENOMIC DNA]</scope>
    <source>
        <strain evidence="3 4">DSM 12992</strain>
    </source>
</reference>
<feature type="coiled-coil region" evidence="1">
    <location>
        <begin position="676"/>
        <end position="703"/>
    </location>
</feature>
<dbReference type="AlphaFoldDB" id="A0A1I1PML1"/>
<dbReference type="Proteomes" id="UP000199263">
    <property type="component" value="Unassembled WGS sequence"/>
</dbReference>
<feature type="transmembrane region" description="Helical" evidence="2">
    <location>
        <begin position="763"/>
        <end position="784"/>
    </location>
</feature>
<feature type="coiled-coil region" evidence="1">
    <location>
        <begin position="293"/>
        <end position="327"/>
    </location>
</feature>
<keyword evidence="4" id="KW-1185">Reference proteome</keyword>
<keyword evidence="1" id="KW-0175">Coiled coil</keyword>
<keyword evidence="2" id="KW-0812">Transmembrane</keyword>
<keyword evidence="2" id="KW-0472">Membrane</keyword>
<evidence type="ECO:0000313" key="4">
    <source>
        <dbReference type="Proteomes" id="UP000199263"/>
    </source>
</evidence>
<keyword evidence="2" id="KW-1133">Transmembrane helix</keyword>
<accession>A0A1I1PML1</accession>
<evidence type="ECO:0000256" key="1">
    <source>
        <dbReference type="SAM" id="Coils"/>
    </source>
</evidence>
<sequence>MKDKAISFLKILIVVIVFSGISFFAGRQMQEKEFLTQAQKSKDESTTIAVVNQDSGITYNNKEVNYALDMVNSLDHDFVLTNRESAKKGLEDGKYGGIITLPGNFSTNVISVNDITPSKVDMYYQTNKKLTNDNKLIVEGRISDFEKKLNNKLSYMYVSSMFKELHQGQDAISVVLSNDNSDLEAINAISDSDLLASIDITELENLDVNLEDLDLTENFNTNKKIIEEIDEEYKNRILAKDDSLSEIKSEVLKLTGSSDSSLQSFRNEIKNMTPEQLKEALTKKHQYKYSNLSDDYNKNIDEVNKYIEDLTKENGEIDTLIKKYNNNVLSSINSKGIKAIDKCESKLEAIDNLAKNNNDNIQTNVINKLKELTLNINSLNKSDIKKQSLNEEYLLYSQMIEELKNTNPSELERIYNNVMSRNNVDYKKILKTPTNQVLENNNFVNADDFKGYMFSSTMPQEEQVSAVNRADNYKNIEPSSVASNNIQNLNEVVSNLENVKNDFHDMQMSVDLIRTDSNYKYLNRLFNKDSNLFTELQLDKEFITPLKEKVKNSNTNKLLETIKTNNKIMADDVKFKVQTQVEKVISEEGSLDINGILKMFDEKYTKRFDDLIIKINEKASTPSSINEDEKTMKEIWNKYDNSNKNITNIINTKLDNDREHLEKVYENSDIDVRKMQDSMQQNIEESQNKISEALESAKSTKEETIYSNSEKLQSLSTVLSNSRVGTVENTEVYNFITNPVSTIQTENLATNIKNTNEDESNKYIKYILAVVLLALGSILARLVLNKQKIIK</sequence>